<evidence type="ECO:0000313" key="1">
    <source>
        <dbReference type="EMBL" id="RRT44285.1"/>
    </source>
</evidence>
<dbReference type="Proteomes" id="UP000287651">
    <property type="component" value="Unassembled WGS sequence"/>
</dbReference>
<feature type="non-terminal residue" evidence="1">
    <location>
        <position position="1"/>
    </location>
</feature>
<sequence>SLSPPLHRCGCTYRLPVGDQPCRLLVRKWLHLQAACLQVVARAWSQVATPLVGSLPMGTALTAMRACRLSASISRCRKNA</sequence>
<comment type="caution">
    <text evidence="1">The sequence shown here is derived from an EMBL/GenBank/DDBJ whole genome shotgun (WGS) entry which is preliminary data.</text>
</comment>
<dbReference type="EMBL" id="AMZH03016559">
    <property type="protein sequence ID" value="RRT44285.1"/>
    <property type="molecule type" value="Genomic_DNA"/>
</dbReference>
<evidence type="ECO:0000313" key="2">
    <source>
        <dbReference type="Proteomes" id="UP000287651"/>
    </source>
</evidence>
<gene>
    <name evidence="1" type="ORF">B296_00047153</name>
</gene>
<reference evidence="1 2" key="1">
    <citation type="journal article" date="2014" name="Agronomy (Basel)">
        <title>A Draft Genome Sequence for Ensete ventricosum, the Drought-Tolerant Tree Against Hunger.</title>
        <authorList>
            <person name="Harrison J."/>
            <person name="Moore K.A."/>
            <person name="Paszkiewicz K."/>
            <person name="Jones T."/>
            <person name="Grant M."/>
            <person name="Ambacheew D."/>
            <person name="Muzemil S."/>
            <person name="Studholme D.J."/>
        </authorList>
    </citation>
    <scope>NUCLEOTIDE SEQUENCE [LARGE SCALE GENOMIC DNA]</scope>
</reference>
<protein>
    <submittedName>
        <fullName evidence="1">Uncharacterized protein</fullName>
    </submittedName>
</protein>
<name>A0A426XXR2_ENSVE</name>
<proteinExistence type="predicted"/>
<accession>A0A426XXR2</accession>
<organism evidence="1 2">
    <name type="scientific">Ensete ventricosum</name>
    <name type="common">Abyssinian banana</name>
    <name type="synonym">Musa ensete</name>
    <dbReference type="NCBI Taxonomy" id="4639"/>
    <lineage>
        <taxon>Eukaryota</taxon>
        <taxon>Viridiplantae</taxon>
        <taxon>Streptophyta</taxon>
        <taxon>Embryophyta</taxon>
        <taxon>Tracheophyta</taxon>
        <taxon>Spermatophyta</taxon>
        <taxon>Magnoliopsida</taxon>
        <taxon>Liliopsida</taxon>
        <taxon>Zingiberales</taxon>
        <taxon>Musaceae</taxon>
        <taxon>Ensete</taxon>
    </lineage>
</organism>
<dbReference type="AlphaFoldDB" id="A0A426XXR2"/>